<comment type="caution">
    <text evidence="7">The sequence shown here is derived from an EMBL/GenBank/DDBJ whole genome shotgun (WGS) entry which is preliminary data.</text>
</comment>
<dbReference type="InterPro" id="IPR006612">
    <property type="entry name" value="THAP_Znf"/>
</dbReference>
<evidence type="ECO:0000256" key="2">
    <source>
        <dbReference type="ARBA" id="ARBA00022771"/>
    </source>
</evidence>
<feature type="domain" description="THAP-type" evidence="6">
    <location>
        <begin position="1"/>
        <end position="81"/>
    </location>
</feature>
<keyword evidence="2 5" id="KW-0863">Zinc-finger</keyword>
<evidence type="ECO:0000313" key="7">
    <source>
        <dbReference type="EMBL" id="CAI6345045.1"/>
    </source>
</evidence>
<evidence type="ECO:0000313" key="8">
    <source>
        <dbReference type="Proteomes" id="UP001160148"/>
    </source>
</evidence>
<evidence type="ECO:0000256" key="3">
    <source>
        <dbReference type="ARBA" id="ARBA00022833"/>
    </source>
</evidence>
<dbReference type="SUPFAM" id="SSF57716">
    <property type="entry name" value="Glucocorticoid receptor-like (DNA-binding domain)"/>
    <property type="match status" value="1"/>
</dbReference>
<evidence type="ECO:0000259" key="6">
    <source>
        <dbReference type="PROSITE" id="PS50950"/>
    </source>
</evidence>
<dbReference type="InterPro" id="IPR038441">
    <property type="entry name" value="THAP_Znf_sf"/>
</dbReference>
<dbReference type="PANTHER" id="PTHR46927:SF3">
    <property type="entry name" value="THAP-TYPE DOMAIN-CONTAINING PROTEIN"/>
    <property type="match status" value="1"/>
</dbReference>
<dbReference type="AlphaFoldDB" id="A0AAV0VN87"/>
<dbReference type="GO" id="GO:0003677">
    <property type="term" value="F:DNA binding"/>
    <property type="evidence" value="ECO:0007669"/>
    <property type="project" value="UniProtKB-UniRule"/>
</dbReference>
<dbReference type="Pfam" id="PF05485">
    <property type="entry name" value="THAP"/>
    <property type="match status" value="1"/>
</dbReference>
<sequence length="252" mass="29169">MVYKCCVAGCSQKYIKGLSLFKVPFQDAIRSKKWTNVIGINETRNKNCFVCEKHFKSCDFDHNGVGVNVKRLKFSAVPSLFLPVIEIVNEEYEHRHNNMESSFDFEEIELKNDNLTNENLPLNRNENNDSICNEKSPIKINDATPKTLFPQSLTSYQEILCVYCNIRQSILKTREYYLKKLAEIKEEESKLPLSCLCKNNENIKSNKQLMTPLDKRCNYNCSTPSPKSHARRAFILDHSYTSSPSKLIKHKN</sequence>
<evidence type="ECO:0000256" key="1">
    <source>
        <dbReference type="ARBA" id="ARBA00022723"/>
    </source>
</evidence>
<proteinExistence type="predicted"/>
<protein>
    <recommendedName>
        <fullName evidence="6">THAP-type domain-containing protein</fullName>
    </recommendedName>
</protein>
<keyword evidence="8" id="KW-1185">Reference proteome</keyword>
<reference evidence="7 8" key="1">
    <citation type="submission" date="2023-01" db="EMBL/GenBank/DDBJ databases">
        <authorList>
            <person name="Whitehead M."/>
        </authorList>
    </citation>
    <scope>NUCLEOTIDE SEQUENCE [LARGE SCALE GENOMIC DNA]</scope>
</reference>
<keyword evidence="1" id="KW-0479">Metal-binding</keyword>
<dbReference type="PANTHER" id="PTHR46927">
    <property type="entry name" value="AGAP005574-PA"/>
    <property type="match status" value="1"/>
</dbReference>
<dbReference type="SMART" id="SM00692">
    <property type="entry name" value="DM3"/>
    <property type="match status" value="1"/>
</dbReference>
<dbReference type="InterPro" id="IPR052224">
    <property type="entry name" value="THAP_domain_protein"/>
</dbReference>
<keyword evidence="3" id="KW-0862">Zinc</keyword>
<dbReference type="SMART" id="SM00980">
    <property type="entry name" value="THAP"/>
    <property type="match status" value="1"/>
</dbReference>
<name>A0AAV0VN87_9HEMI</name>
<dbReference type="Gene3D" id="6.20.210.20">
    <property type="entry name" value="THAP domain"/>
    <property type="match status" value="1"/>
</dbReference>
<accession>A0AAV0VN87</accession>
<dbReference type="Proteomes" id="UP001160148">
    <property type="component" value="Unassembled WGS sequence"/>
</dbReference>
<evidence type="ECO:0000256" key="5">
    <source>
        <dbReference type="PROSITE-ProRule" id="PRU00309"/>
    </source>
</evidence>
<evidence type="ECO:0000256" key="4">
    <source>
        <dbReference type="ARBA" id="ARBA00023125"/>
    </source>
</evidence>
<dbReference type="PROSITE" id="PS50950">
    <property type="entry name" value="ZF_THAP"/>
    <property type="match status" value="1"/>
</dbReference>
<gene>
    <name evidence="7" type="ORF">MEUPH1_LOCUS2105</name>
</gene>
<dbReference type="GO" id="GO:0008270">
    <property type="term" value="F:zinc ion binding"/>
    <property type="evidence" value="ECO:0007669"/>
    <property type="project" value="UniProtKB-KW"/>
</dbReference>
<dbReference type="EMBL" id="CARXXK010000001">
    <property type="protein sequence ID" value="CAI6345045.1"/>
    <property type="molecule type" value="Genomic_DNA"/>
</dbReference>
<keyword evidence="4 5" id="KW-0238">DNA-binding</keyword>
<organism evidence="7 8">
    <name type="scientific">Macrosiphum euphorbiae</name>
    <name type="common">potato aphid</name>
    <dbReference type="NCBI Taxonomy" id="13131"/>
    <lineage>
        <taxon>Eukaryota</taxon>
        <taxon>Metazoa</taxon>
        <taxon>Ecdysozoa</taxon>
        <taxon>Arthropoda</taxon>
        <taxon>Hexapoda</taxon>
        <taxon>Insecta</taxon>
        <taxon>Pterygota</taxon>
        <taxon>Neoptera</taxon>
        <taxon>Paraneoptera</taxon>
        <taxon>Hemiptera</taxon>
        <taxon>Sternorrhyncha</taxon>
        <taxon>Aphidomorpha</taxon>
        <taxon>Aphidoidea</taxon>
        <taxon>Aphididae</taxon>
        <taxon>Macrosiphini</taxon>
        <taxon>Macrosiphum</taxon>
    </lineage>
</organism>